<dbReference type="GeneID" id="15804102"/>
<keyword evidence="2" id="KW-0732">Signal</keyword>
<reference evidence="3 4" key="1">
    <citation type="journal article" date="2012" name="BMC Genomics">
        <title>Comparative genomic analysis and phylogenetic position of Theileria equi.</title>
        <authorList>
            <person name="Kappmeyer L.S."/>
            <person name="Thiagarajan M."/>
            <person name="Herndon D.R."/>
            <person name="Ramsay J.D."/>
            <person name="Caler E."/>
            <person name="Djikeng A."/>
            <person name="Gillespie J.J."/>
            <person name="Lau A.O."/>
            <person name="Roalson E.H."/>
            <person name="Silva J.C."/>
            <person name="Silva M.G."/>
            <person name="Suarez C.E."/>
            <person name="Ueti M.W."/>
            <person name="Nene V.M."/>
            <person name="Mealey R.H."/>
            <person name="Knowles D.P."/>
            <person name="Brayton K.A."/>
        </authorList>
    </citation>
    <scope>NUCLEOTIDE SEQUENCE [LARGE SCALE GENOMIC DNA]</scope>
    <source>
        <strain evidence="3 4">WA</strain>
    </source>
</reference>
<feature type="compositionally biased region" description="Basic and acidic residues" evidence="1">
    <location>
        <begin position="283"/>
        <end position="301"/>
    </location>
</feature>
<name>L1LAG5_THEEQ</name>
<feature type="region of interest" description="Disordered" evidence="1">
    <location>
        <begin position="130"/>
        <end position="253"/>
    </location>
</feature>
<evidence type="ECO:0000313" key="4">
    <source>
        <dbReference type="Proteomes" id="UP000031512"/>
    </source>
</evidence>
<dbReference type="AlphaFoldDB" id="L1LAG5"/>
<accession>L1LAG5</accession>
<feature type="compositionally biased region" description="Acidic residues" evidence="1">
    <location>
        <begin position="191"/>
        <end position="201"/>
    </location>
</feature>
<organism evidence="3 4">
    <name type="scientific">Theileria equi strain WA</name>
    <dbReference type="NCBI Taxonomy" id="1537102"/>
    <lineage>
        <taxon>Eukaryota</taxon>
        <taxon>Sar</taxon>
        <taxon>Alveolata</taxon>
        <taxon>Apicomplexa</taxon>
        <taxon>Aconoidasida</taxon>
        <taxon>Piroplasmida</taxon>
        <taxon>Theileriidae</taxon>
        <taxon>Theileria</taxon>
    </lineage>
</organism>
<feature type="compositionally biased region" description="Acidic residues" evidence="1">
    <location>
        <begin position="302"/>
        <end position="339"/>
    </location>
</feature>
<dbReference type="EMBL" id="ACOU01000007">
    <property type="protein sequence ID" value="EKX72250.1"/>
    <property type="molecule type" value="Genomic_DNA"/>
</dbReference>
<feature type="signal peptide" evidence="2">
    <location>
        <begin position="1"/>
        <end position="18"/>
    </location>
</feature>
<dbReference type="InterPro" id="IPR007480">
    <property type="entry name" value="DUF529"/>
</dbReference>
<feature type="region of interest" description="Disordered" evidence="1">
    <location>
        <begin position="279"/>
        <end position="347"/>
    </location>
</feature>
<feature type="chain" id="PRO_5003952944" description="Signal peptide containing protein" evidence="2">
    <location>
        <begin position="19"/>
        <end position="583"/>
    </location>
</feature>
<evidence type="ECO:0000256" key="1">
    <source>
        <dbReference type="SAM" id="MobiDB-lite"/>
    </source>
</evidence>
<feature type="compositionally biased region" description="Basic and acidic residues" evidence="1">
    <location>
        <begin position="172"/>
        <end position="186"/>
    </location>
</feature>
<feature type="compositionally biased region" description="Acidic residues" evidence="1">
    <location>
        <begin position="158"/>
        <end position="171"/>
    </location>
</feature>
<dbReference type="KEGG" id="beq:BEWA_047140"/>
<evidence type="ECO:0000313" key="3">
    <source>
        <dbReference type="EMBL" id="EKX72250.1"/>
    </source>
</evidence>
<dbReference type="Pfam" id="PF04385">
    <property type="entry name" value="FAINT"/>
    <property type="match status" value="1"/>
</dbReference>
<proteinExistence type="predicted"/>
<protein>
    <recommendedName>
        <fullName evidence="5">Signal peptide containing protein</fullName>
    </recommendedName>
</protein>
<feature type="compositionally biased region" description="Basic and acidic residues" evidence="1">
    <location>
        <begin position="212"/>
        <end position="253"/>
    </location>
</feature>
<evidence type="ECO:0008006" key="5">
    <source>
        <dbReference type="Google" id="ProtNLM"/>
    </source>
</evidence>
<gene>
    <name evidence="3" type="ORF">BEWA_047140</name>
</gene>
<evidence type="ECO:0000256" key="2">
    <source>
        <dbReference type="SAM" id="SignalP"/>
    </source>
</evidence>
<keyword evidence="4" id="KW-1185">Reference proteome</keyword>
<sequence length="583" mass="67012">MDILAFIYILCLFRLCTCAGSQNGRLNGSTGASAGQAFETEQYTEDDVKVVKCTFNKGVEFNALNYGGETIWEGKKGEYCTLSRLYLDDNKAALLVATIKKRGNSTTIYRYKNGNRWVDSDKDTHSRQLTELKDKAAGNFSAGSSRSRSSRNVKDVAVSDDSEDEDDEEEEDVRREQRARSTRARDSWNNQEDEYEEDDDSNSSSNTRRNLQRNEVEHKRATNDSAAERAFWRGIPERQRKKLEDEARRSVKVDDKPWDMAFGAMKSGGDSHGRIVIVSEEQEPSHRASRTPESRPKRPSHDDEDDEENEEENEQDEYEDEDNDSDEEDEEEEEEEEEDGGSHASFDIIRPNKSLCDVFDYAFDGVPTRHIVPKRNVVIVQLVSGKDKIWVGERDEHLLYATFHIKSNKPVLAYISKESPKSKFVSLVKTDRGWICTNDYIGELKNLMTPQADPREFVLDIANKETVDAYRVFQTVQEGVRTRFYFPKTGYTSRKLYQNQTKIWECSSKNACHCSKVPEWRVIGVKVCMRKDKDCMVTLTLKHILRNTIKAAHYGLIHGYWTSVSDHVHDDVIRELRKAFPAE</sequence>
<dbReference type="RefSeq" id="XP_004831702.1">
    <property type="nucleotide sequence ID" value="XM_004831645.1"/>
</dbReference>
<dbReference type="VEuPathDB" id="PiroplasmaDB:BEWA_047140"/>
<comment type="caution">
    <text evidence="3">The sequence shown here is derived from an EMBL/GenBank/DDBJ whole genome shotgun (WGS) entry which is preliminary data.</text>
</comment>
<dbReference type="Proteomes" id="UP000031512">
    <property type="component" value="Unassembled WGS sequence"/>
</dbReference>